<evidence type="ECO:0000313" key="2">
    <source>
        <dbReference type="Proteomes" id="UP000620147"/>
    </source>
</evidence>
<accession>A0ABQ1DVY8</accession>
<proteinExistence type="predicted"/>
<organism evidence="1 2">
    <name type="scientific">Butyricicoccus faecihominis</name>
    <dbReference type="NCBI Taxonomy" id="1712515"/>
    <lineage>
        <taxon>Bacteria</taxon>
        <taxon>Bacillati</taxon>
        <taxon>Bacillota</taxon>
        <taxon>Clostridia</taxon>
        <taxon>Eubacteriales</taxon>
        <taxon>Butyricicoccaceae</taxon>
        <taxon>Butyricicoccus</taxon>
    </lineage>
</organism>
<dbReference type="Proteomes" id="UP000620147">
    <property type="component" value="Unassembled WGS sequence"/>
</dbReference>
<comment type="caution">
    <text evidence="1">The sequence shown here is derived from an EMBL/GenBank/DDBJ whole genome shotgun (WGS) entry which is preliminary data.</text>
</comment>
<reference evidence="1 2" key="1">
    <citation type="submission" date="2020-06" db="EMBL/GenBank/DDBJ databases">
        <title>Characterization of fructooligosaccharide metabolism and fructooligosaccharide-degrading enzymes in human commensal butyrate producers.</title>
        <authorList>
            <person name="Tanno H."/>
            <person name="Fujii T."/>
            <person name="Hirano K."/>
            <person name="Maeno S."/>
            <person name="Tonozuka T."/>
            <person name="Sakamoto M."/>
            <person name="Ohkuma M."/>
            <person name="Tochio T."/>
            <person name="Endo A."/>
        </authorList>
    </citation>
    <scope>NUCLEOTIDE SEQUENCE [LARGE SCALE GENOMIC DNA]</scope>
    <source>
        <strain evidence="1 2">JCM 31056</strain>
    </source>
</reference>
<name>A0ABQ1DVY8_9FIRM</name>
<sequence length="52" mass="6194">MSGFPDEDCKWMWLWRTFLKGTAEGATRAKRFACQSLRQKDRDEPVFIDVRI</sequence>
<gene>
    <name evidence="1" type="ORF">BUFA31_00710</name>
</gene>
<keyword evidence="2" id="KW-1185">Reference proteome</keyword>
<evidence type="ECO:0000313" key="1">
    <source>
        <dbReference type="EMBL" id="GFO86907.1"/>
    </source>
</evidence>
<protein>
    <submittedName>
        <fullName evidence="1">Uncharacterized protein</fullName>
    </submittedName>
</protein>
<dbReference type="EMBL" id="BLYJ01000001">
    <property type="protein sequence ID" value="GFO86907.1"/>
    <property type="molecule type" value="Genomic_DNA"/>
</dbReference>